<name>A0ABT9T890_9GAMM</name>
<dbReference type="Proteomes" id="UP001244623">
    <property type="component" value="Unassembled WGS sequence"/>
</dbReference>
<protein>
    <recommendedName>
        <fullName evidence="3">Transcriptional regulator</fullName>
    </recommendedName>
</protein>
<dbReference type="Pfam" id="PF25694">
    <property type="entry name" value="N_peptide"/>
    <property type="match status" value="1"/>
</dbReference>
<organism evidence="1 2">
    <name type="scientific">[Curtobacterium] plantarum</name>
    <dbReference type="NCBI Taxonomy" id="221276"/>
    <lineage>
        <taxon>Bacteria</taxon>
        <taxon>Pseudomonadati</taxon>
        <taxon>Pseudomonadota</taxon>
        <taxon>Gammaproteobacteria</taxon>
        <taxon>Enterobacterales</taxon>
        <taxon>Erwiniaceae</taxon>
        <taxon>Pantoea</taxon>
    </lineage>
</organism>
<evidence type="ECO:0000313" key="1">
    <source>
        <dbReference type="EMBL" id="MDQ0019039.1"/>
    </source>
</evidence>
<dbReference type="EMBL" id="JAUSSJ010000001">
    <property type="protein sequence ID" value="MDQ0019039.1"/>
    <property type="molecule type" value="Genomic_DNA"/>
</dbReference>
<keyword evidence="2" id="KW-1185">Reference proteome</keyword>
<reference evidence="1 2" key="1">
    <citation type="submission" date="2023-07" db="EMBL/GenBank/DDBJ databases">
        <title>Sorghum-associated microbial communities from plants grown in Nebraska, USA.</title>
        <authorList>
            <person name="Schachtman D."/>
        </authorList>
    </citation>
    <scope>NUCLEOTIDE SEQUENCE [LARGE SCALE GENOMIC DNA]</scope>
    <source>
        <strain evidence="1 2">CC49</strain>
    </source>
</reference>
<accession>A0ABT9T890</accession>
<sequence length="79" mass="9141">MNNKQRKKLQRAVKHRVMKLQQQGFERRIVSTLSSCNQRVEKAVISPSLRDRHESTSVCLPEIAIFNAGYRKSETVTAR</sequence>
<dbReference type="InterPro" id="IPR057902">
    <property type="entry name" value="N_peptide"/>
</dbReference>
<proteinExistence type="predicted"/>
<evidence type="ECO:0008006" key="3">
    <source>
        <dbReference type="Google" id="ProtNLM"/>
    </source>
</evidence>
<dbReference type="RefSeq" id="WP_307618090.1">
    <property type="nucleotide sequence ID" value="NZ_JAUSSJ010000001.1"/>
</dbReference>
<evidence type="ECO:0000313" key="2">
    <source>
        <dbReference type="Proteomes" id="UP001244623"/>
    </source>
</evidence>
<gene>
    <name evidence="1" type="ORF">J2X94_001167</name>
</gene>
<comment type="caution">
    <text evidence="1">The sequence shown here is derived from an EMBL/GenBank/DDBJ whole genome shotgun (WGS) entry which is preliminary data.</text>
</comment>